<dbReference type="RefSeq" id="WP_013167141.1">
    <property type="nucleotide sequence ID" value="NC_014217.1"/>
</dbReference>
<dbReference type="InterPro" id="IPR029787">
    <property type="entry name" value="Nucleotide_cyclase"/>
</dbReference>
<keyword evidence="5" id="KW-1185">Reference proteome</keyword>
<dbReference type="PANTHER" id="PTHR45138">
    <property type="entry name" value="REGULATORY COMPONENTS OF SENSORY TRANSDUCTION SYSTEM"/>
    <property type="match status" value="1"/>
</dbReference>
<dbReference type="InterPro" id="IPR029016">
    <property type="entry name" value="GAF-like_dom_sf"/>
</dbReference>
<evidence type="ECO:0000313" key="5">
    <source>
        <dbReference type="Proteomes" id="UP000006633"/>
    </source>
</evidence>
<dbReference type="SUPFAM" id="SSF55781">
    <property type="entry name" value="GAF domain-like"/>
    <property type="match status" value="1"/>
</dbReference>
<protein>
    <recommendedName>
        <fullName evidence="1">diguanylate cyclase</fullName>
        <ecNumber evidence="1">2.7.7.65</ecNumber>
    </recommendedName>
</protein>
<dbReference type="Pfam" id="PF01590">
    <property type="entry name" value="GAF"/>
    <property type="match status" value="1"/>
</dbReference>
<reference evidence="4 5" key="1">
    <citation type="journal article" date="2012" name="Stand. Genomic Sci.">
        <title>Complete genome sequence of the facultatively chemolithoautotrophic and methylotrophic alpha Proteobacterium Starkeya novella type strain (ATCC 8093(T)).</title>
        <authorList>
            <person name="Kappler U."/>
            <person name="Davenport K."/>
            <person name="Beatson S."/>
            <person name="Lucas S."/>
            <person name="Lapidus A."/>
            <person name="Copeland A."/>
            <person name="Berry K.W."/>
            <person name="Glavina Del Rio T."/>
            <person name="Hammon N."/>
            <person name="Dalin E."/>
            <person name="Tice H."/>
            <person name="Pitluck S."/>
            <person name="Richardson P."/>
            <person name="Bruce D."/>
            <person name="Goodwin L.A."/>
            <person name="Han C."/>
            <person name="Tapia R."/>
            <person name="Detter J.C."/>
            <person name="Chang Y.J."/>
            <person name="Jeffries C.D."/>
            <person name="Land M."/>
            <person name="Hauser L."/>
            <person name="Kyrpides N.C."/>
            <person name="Goker M."/>
            <person name="Ivanova N."/>
            <person name="Klenk H.P."/>
            <person name="Woyke T."/>
        </authorList>
    </citation>
    <scope>NUCLEOTIDE SEQUENCE [LARGE SCALE GENOMIC DNA]</scope>
    <source>
        <strain evidence="5">ATCC 8093 / DSM 506 / JCM 20403 / CCM 1077 / IAM 12100 / NBRC 12443 / NCIMB 10456</strain>
    </source>
</reference>
<dbReference type="Gene3D" id="3.30.450.40">
    <property type="match status" value="1"/>
</dbReference>
<evidence type="ECO:0000256" key="1">
    <source>
        <dbReference type="ARBA" id="ARBA00012528"/>
    </source>
</evidence>
<evidence type="ECO:0000259" key="3">
    <source>
        <dbReference type="PROSITE" id="PS50887"/>
    </source>
</evidence>
<dbReference type="AlphaFoldDB" id="D7A2H4"/>
<evidence type="ECO:0000313" key="4">
    <source>
        <dbReference type="EMBL" id="ADH89637.1"/>
    </source>
</evidence>
<dbReference type="CDD" id="cd01949">
    <property type="entry name" value="GGDEF"/>
    <property type="match status" value="1"/>
</dbReference>
<dbReference type="SMART" id="SM00267">
    <property type="entry name" value="GGDEF"/>
    <property type="match status" value="1"/>
</dbReference>
<dbReference type="SMART" id="SM00065">
    <property type="entry name" value="GAF"/>
    <property type="match status" value="1"/>
</dbReference>
<dbReference type="PROSITE" id="PS50887">
    <property type="entry name" value="GGDEF"/>
    <property type="match status" value="1"/>
</dbReference>
<dbReference type="EC" id="2.7.7.65" evidence="1"/>
<dbReference type="HOGENOM" id="CLU_000445_11_32_5"/>
<dbReference type="KEGG" id="sno:Snov_2342"/>
<dbReference type="SUPFAM" id="SSF55073">
    <property type="entry name" value="Nucleotide cyclase"/>
    <property type="match status" value="1"/>
</dbReference>
<dbReference type="eggNOG" id="COG2203">
    <property type="taxonomic scope" value="Bacteria"/>
</dbReference>
<accession>D7A2H4</accession>
<dbReference type="PANTHER" id="PTHR45138:SF9">
    <property type="entry name" value="DIGUANYLATE CYCLASE DGCM-RELATED"/>
    <property type="match status" value="1"/>
</dbReference>
<dbReference type="OrthoDB" id="315417at2"/>
<dbReference type="STRING" id="639283.Snov_2342"/>
<dbReference type="GO" id="GO:0052621">
    <property type="term" value="F:diguanylate cyclase activity"/>
    <property type="evidence" value="ECO:0007669"/>
    <property type="project" value="UniProtKB-EC"/>
</dbReference>
<feature type="domain" description="GGDEF" evidence="3">
    <location>
        <begin position="203"/>
        <end position="336"/>
    </location>
</feature>
<dbReference type="NCBIfam" id="TIGR00254">
    <property type="entry name" value="GGDEF"/>
    <property type="match status" value="1"/>
</dbReference>
<dbReference type="EMBL" id="CP002026">
    <property type="protein sequence ID" value="ADH89637.1"/>
    <property type="molecule type" value="Genomic_DNA"/>
</dbReference>
<dbReference type="InterPro" id="IPR050469">
    <property type="entry name" value="Diguanylate_Cyclase"/>
</dbReference>
<dbReference type="InterPro" id="IPR000160">
    <property type="entry name" value="GGDEF_dom"/>
</dbReference>
<sequence length="340" mass="36977">MWHTPPVPPNEEQRLGALAACQIMDTPHDARFDRLTYLARRFYDADVAFIGFIDDKYQWMKSLTSGDIIPPAIEREKSVCQVMVASGRPLVVGDLHTDERFTGHPTIPLLPLHFYAGVPLLVPPGLVIGSLCVLRGAPGVEEDFDVQPLVELAAIAVDELELNTLNRELTRLTRVDALTGLANRRCFDEELARAGQRCRRTGEAFSVMLIDIDRFKALNDGFGHQAGDEALRRVGAALGGMAARQDDTLARYGGEEFAAILCGSDESGALSVAGRIRSALAQAAIVHPVTGKVTVSIGIVSRPASEIDLDRMIAQADAALYEAKRRGRDLVVCHEDPDGL</sequence>
<proteinExistence type="predicted"/>
<dbReference type="Proteomes" id="UP000006633">
    <property type="component" value="Chromosome"/>
</dbReference>
<dbReference type="Pfam" id="PF00990">
    <property type="entry name" value="GGDEF"/>
    <property type="match status" value="1"/>
</dbReference>
<dbReference type="InterPro" id="IPR003018">
    <property type="entry name" value="GAF"/>
</dbReference>
<dbReference type="eggNOG" id="COG3706">
    <property type="taxonomic scope" value="Bacteria"/>
</dbReference>
<dbReference type="Gene3D" id="3.30.70.270">
    <property type="match status" value="1"/>
</dbReference>
<dbReference type="InterPro" id="IPR043128">
    <property type="entry name" value="Rev_trsase/Diguanyl_cyclase"/>
</dbReference>
<gene>
    <name evidence="4" type="ordered locus">Snov_2342</name>
</gene>
<dbReference type="FunFam" id="3.30.70.270:FF:000001">
    <property type="entry name" value="Diguanylate cyclase domain protein"/>
    <property type="match status" value="1"/>
</dbReference>
<organism evidence="4 5">
    <name type="scientific">Ancylobacter novellus (strain ATCC 8093 / DSM 506 / JCM 20403 / CCM 1077 / IAM 12100 / NBRC 12443 / NCIMB 10456)</name>
    <name type="common">Starkeya novella</name>
    <dbReference type="NCBI Taxonomy" id="639283"/>
    <lineage>
        <taxon>Bacteria</taxon>
        <taxon>Pseudomonadati</taxon>
        <taxon>Pseudomonadota</taxon>
        <taxon>Alphaproteobacteria</taxon>
        <taxon>Hyphomicrobiales</taxon>
        <taxon>Xanthobacteraceae</taxon>
        <taxon>Ancylobacter</taxon>
    </lineage>
</organism>
<comment type="catalytic activity">
    <reaction evidence="2">
        <text>2 GTP = 3',3'-c-di-GMP + 2 diphosphate</text>
        <dbReference type="Rhea" id="RHEA:24898"/>
        <dbReference type="ChEBI" id="CHEBI:33019"/>
        <dbReference type="ChEBI" id="CHEBI:37565"/>
        <dbReference type="ChEBI" id="CHEBI:58805"/>
        <dbReference type="EC" id="2.7.7.65"/>
    </reaction>
</comment>
<name>D7A2H4_ANCN5</name>
<evidence type="ECO:0000256" key="2">
    <source>
        <dbReference type="ARBA" id="ARBA00034247"/>
    </source>
</evidence>